<keyword evidence="1" id="KW-0732">Signal</keyword>
<evidence type="ECO:0000313" key="3">
    <source>
        <dbReference type="Proteomes" id="UP001371218"/>
    </source>
</evidence>
<dbReference type="Proteomes" id="UP001371218">
    <property type="component" value="Unassembled WGS sequence"/>
</dbReference>
<accession>A0ABU9BWU1</accession>
<dbReference type="RefSeq" id="WP_341428877.1">
    <property type="nucleotide sequence ID" value="NZ_JBBUTG010000029.1"/>
</dbReference>
<feature type="signal peptide" evidence="1">
    <location>
        <begin position="1"/>
        <end position="26"/>
    </location>
</feature>
<evidence type="ECO:0000313" key="2">
    <source>
        <dbReference type="EMBL" id="MEK8034448.1"/>
    </source>
</evidence>
<proteinExistence type="predicted"/>
<comment type="caution">
    <text evidence="2">The sequence shown here is derived from an EMBL/GenBank/DDBJ whole genome shotgun (WGS) entry which is preliminary data.</text>
</comment>
<feature type="chain" id="PRO_5046631223" evidence="1">
    <location>
        <begin position="27"/>
        <end position="204"/>
    </location>
</feature>
<evidence type="ECO:0000256" key="1">
    <source>
        <dbReference type="SAM" id="SignalP"/>
    </source>
</evidence>
<name>A0ABU9BWU1_9BURK</name>
<keyword evidence="3" id="KW-1185">Reference proteome</keyword>
<organism evidence="2 3">
    <name type="scientific">Ideonella lacteola</name>
    <dbReference type="NCBI Taxonomy" id="2984193"/>
    <lineage>
        <taxon>Bacteria</taxon>
        <taxon>Pseudomonadati</taxon>
        <taxon>Pseudomonadota</taxon>
        <taxon>Betaproteobacteria</taxon>
        <taxon>Burkholderiales</taxon>
        <taxon>Sphaerotilaceae</taxon>
        <taxon>Ideonella</taxon>
    </lineage>
</organism>
<reference evidence="2 3" key="1">
    <citation type="submission" date="2024-04" db="EMBL/GenBank/DDBJ databases">
        <title>Novel species of the genus Ideonella isolated from streams.</title>
        <authorList>
            <person name="Lu H."/>
        </authorList>
    </citation>
    <scope>NUCLEOTIDE SEQUENCE [LARGE SCALE GENOMIC DNA]</scope>
    <source>
        <strain evidence="2 3">DXS29W</strain>
    </source>
</reference>
<sequence length="204" mass="21483">MKPRSLSLCATATVLLCMGCFGASRADTVNARCDIYPKGSDTASKVVACTYSQRQGHVAIDRADGRRHELSPQGAAGNYIDENGQKAVRSKGLGDQGQIYRLAKESIFVYWDTAGLPSSMAVRPANTPPTVLPAAAPPLVPFDQTLTLQGISFHATSANGGSTNELRIVPSGLAIDNTPIVRSIEGQITRAEVADLNADGSPEL</sequence>
<protein>
    <submittedName>
        <fullName evidence="2">Uncharacterized protein</fullName>
    </submittedName>
</protein>
<gene>
    <name evidence="2" type="ORF">AACH06_26770</name>
</gene>
<dbReference type="EMBL" id="JBBUTG010000029">
    <property type="protein sequence ID" value="MEK8034448.1"/>
    <property type="molecule type" value="Genomic_DNA"/>
</dbReference>